<gene>
    <name evidence="1" type="ORF">MJG53_014304</name>
</gene>
<comment type="caution">
    <text evidence="1">The sequence shown here is derived from an EMBL/GenBank/DDBJ whole genome shotgun (WGS) entry which is preliminary data.</text>
</comment>
<keyword evidence="2" id="KW-1185">Reference proteome</keyword>
<dbReference type="Proteomes" id="UP001057279">
    <property type="component" value="Linkage Group LG17"/>
</dbReference>
<name>A0ACB9UGS3_9CETA</name>
<reference evidence="1" key="1">
    <citation type="submission" date="2022-03" db="EMBL/GenBank/DDBJ databases">
        <title>Genomic analyses of argali, domestic sheep and their hybrids provide insights into chromosomal evolution, heterosis and genetic basis of agronomic traits.</title>
        <authorList>
            <person name="Li M."/>
        </authorList>
    </citation>
    <scope>NUCLEOTIDE SEQUENCE</scope>
    <source>
        <strain evidence="1">F1 hybrid</strain>
    </source>
</reference>
<evidence type="ECO:0000313" key="2">
    <source>
        <dbReference type="Proteomes" id="UP001057279"/>
    </source>
</evidence>
<protein>
    <submittedName>
        <fullName evidence="1">Uncharacterized protein</fullName>
    </submittedName>
</protein>
<organism evidence="1 2">
    <name type="scientific">Ovis ammon polii x Ovis aries</name>
    <dbReference type="NCBI Taxonomy" id="2918886"/>
    <lineage>
        <taxon>Eukaryota</taxon>
        <taxon>Metazoa</taxon>
        <taxon>Chordata</taxon>
        <taxon>Craniata</taxon>
        <taxon>Vertebrata</taxon>
        <taxon>Euteleostomi</taxon>
        <taxon>Mammalia</taxon>
        <taxon>Eutheria</taxon>
        <taxon>Laurasiatheria</taxon>
        <taxon>Artiodactyla</taxon>
        <taxon>Ruminantia</taxon>
        <taxon>Pecora</taxon>
        <taxon>Bovidae</taxon>
        <taxon>Caprinae</taxon>
        <taxon>Ovis</taxon>
    </lineage>
</organism>
<sequence>MVHAKSWTLKKHFVGYPTNSDFELKTVELPPLKDGEVLLEALYFTVDPYMRIMAKSLKEGDMMMGEQVARVVESKNAAFPPGTIVVAPSGWTTHSISNGEKLEKVLAEWPDTLPLSLALGTVGMPGLTAYFGLFDICGVKGGETVLVSAAAGAVGSVVGQIAKLKGCKVVGTAGSDEKVAWLKKHGFDVAFNYKTVKSLEEALKVAAPEGYDCYFDNVGGEFSNAVITQMKKFGRIAICGAISVYNRTGPLPPGPSPEIIIFKELHLQGFVVYRWQGEVRQKALRDLLKWVSEVLSVTSPPTQFIDPFIHSIDKFHGFHICDSEKSDFTYCVDLSTLLTPNEFIFSVHQVTPGRAQNVPCDLGYFPCGNTTKCLPQQLQCNGMDDCENSVDEDNCGDINGWSTQFDRYYGNNYKMTSLYPSTVAETSECLVGSAPLQCICQGLELECDEINLRAVPSVSSNVTFMCLQNNKIRSVSVYAFRGLYSLTKLYLSHNKITLLKPGVFEDLHRLEWLIIEDNHLSRISPLTFYGLNSLILLVMRKNKINHLSENTFAPLQKLDELNLSYNPIQTIQANQFDNLVKLKSLYFKRFQYCGYAPHVRICKPNTDGLSSLEDLLASIIQRVFVWVVSAVTCFGNIFVICMRPYIRSENKLHAMSIISLCCEYFLAEEELQVLKYIKVLLLENK</sequence>
<dbReference type="EMBL" id="CM043042">
    <property type="protein sequence ID" value="KAI4568686.1"/>
    <property type="molecule type" value="Genomic_DNA"/>
</dbReference>
<evidence type="ECO:0000313" key="1">
    <source>
        <dbReference type="EMBL" id="KAI4568686.1"/>
    </source>
</evidence>
<accession>A0ACB9UGS3</accession>
<proteinExistence type="predicted"/>